<gene>
    <name evidence="1" type="ORF">METZ01_LOCUS374901</name>
</gene>
<sequence>MPLSEQELRCVDLASGFLSGNLGGTWIVQDYLDEWYVSDLLL</sequence>
<dbReference type="AlphaFoldDB" id="A0A382TKM8"/>
<proteinExistence type="predicted"/>
<reference evidence="1" key="1">
    <citation type="submission" date="2018-05" db="EMBL/GenBank/DDBJ databases">
        <authorList>
            <person name="Lanie J.A."/>
            <person name="Ng W.-L."/>
            <person name="Kazmierczak K.M."/>
            <person name="Andrzejewski T.M."/>
            <person name="Davidsen T.M."/>
            <person name="Wayne K.J."/>
            <person name="Tettelin H."/>
            <person name="Glass J.I."/>
            <person name="Rusch D."/>
            <person name="Podicherti R."/>
            <person name="Tsui H.-C.T."/>
            <person name="Winkler M.E."/>
        </authorList>
    </citation>
    <scope>NUCLEOTIDE SEQUENCE</scope>
</reference>
<feature type="non-terminal residue" evidence="1">
    <location>
        <position position="42"/>
    </location>
</feature>
<organism evidence="1">
    <name type="scientific">marine metagenome</name>
    <dbReference type="NCBI Taxonomy" id="408172"/>
    <lineage>
        <taxon>unclassified sequences</taxon>
        <taxon>metagenomes</taxon>
        <taxon>ecological metagenomes</taxon>
    </lineage>
</organism>
<name>A0A382TKM8_9ZZZZ</name>
<accession>A0A382TKM8</accession>
<dbReference type="EMBL" id="UINC01136972">
    <property type="protein sequence ID" value="SVD22047.1"/>
    <property type="molecule type" value="Genomic_DNA"/>
</dbReference>
<evidence type="ECO:0000313" key="1">
    <source>
        <dbReference type="EMBL" id="SVD22047.1"/>
    </source>
</evidence>
<protein>
    <submittedName>
        <fullName evidence="1">Uncharacterized protein</fullName>
    </submittedName>
</protein>